<dbReference type="EMBL" id="CP060776">
    <property type="protein sequence ID" value="QQK43951.1"/>
    <property type="molecule type" value="Genomic_DNA"/>
</dbReference>
<organism evidence="1 2">
    <name type="scientific">Penicillium digitatum</name>
    <name type="common">Green mold</name>
    <dbReference type="NCBI Taxonomy" id="36651"/>
    <lineage>
        <taxon>Eukaryota</taxon>
        <taxon>Fungi</taxon>
        <taxon>Dikarya</taxon>
        <taxon>Ascomycota</taxon>
        <taxon>Pezizomycotina</taxon>
        <taxon>Eurotiomycetes</taxon>
        <taxon>Eurotiomycetidae</taxon>
        <taxon>Eurotiales</taxon>
        <taxon>Aspergillaceae</taxon>
        <taxon>Penicillium</taxon>
    </lineage>
</organism>
<sequence>MYVFGKPTRLSYGEERDCDPTSPFDKFAFDHPSPDSVNSRKTMPAGMVGSIKDRVQCWGDIPVGFEAPIFDAAEARVKYLVLTNIWPKFIKEHSISLGSIDTMKPGIEV</sequence>
<evidence type="ECO:0000313" key="2">
    <source>
        <dbReference type="Proteomes" id="UP000595662"/>
    </source>
</evidence>
<name>A0A7T7BL98_PENDI</name>
<dbReference type="AlphaFoldDB" id="A0A7T7BL98"/>
<gene>
    <name evidence="1" type="ORF">Pdw03_7852</name>
</gene>
<protein>
    <submittedName>
        <fullName evidence="1">Regulator of G protein signaling superfamily</fullName>
    </submittedName>
</protein>
<dbReference type="Proteomes" id="UP000595662">
    <property type="component" value="Chromosome 3"/>
</dbReference>
<evidence type="ECO:0000313" key="1">
    <source>
        <dbReference type="EMBL" id="QQK43951.1"/>
    </source>
</evidence>
<reference evidence="1 2" key="1">
    <citation type="submission" date="2020-08" db="EMBL/GenBank/DDBJ databases">
        <title>The completed genome sequence of the pathogenic ascomycete fungus Penicillium digitatum.</title>
        <authorList>
            <person name="Wang M."/>
        </authorList>
    </citation>
    <scope>NUCLEOTIDE SEQUENCE [LARGE SCALE GENOMIC DNA]</scope>
    <source>
        <strain evidence="1 2">PdW03</strain>
    </source>
</reference>
<dbReference type="RefSeq" id="XP_065956863.1">
    <property type="nucleotide sequence ID" value="XM_066101780.1"/>
</dbReference>
<dbReference type="GeneID" id="90953009"/>
<accession>A0A7T7BL98</accession>
<proteinExistence type="predicted"/>